<dbReference type="EMBL" id="MN740584">
    <property type="protein sequence ID" value="QHU35204.1"/>
    <property type="molecule type" value="Genomic_DNA"/>
</dbReference>
<dbReference type="AlphaFoldDB" id="A0A6C0M054"/>
<evidence type="ECO:0000313" key="1">
    <source>
        <dbReference type="EMBL" id="QHU35204.1"/>
    </source>
</evidence>
<name>A0A6C0M054_9ZZZZ</name>
<reference evidence="1" key="1">
    <citation type="journal article" date="2020" name="Nature">
        <title>Giant virus diversity and host interactions through global metagenomics.</title>
        <authorList>
            <person name="Schulz F."/>
            <person name="Roux S."/>
            <person name="Paez-Espino D."/>
            <person name="Jungbluth S."/>
            <person name="Walsh D.A."/>
            <person name="Denef V.J."/>
            <person name="McMahon K.D."/>
            <person name="Konstantinidis K.T."/>
            <person name="Eloe-Fadrosh E.A."/>
            <person name="Kyrpides N.C."/>
            <person name="Woyke T."/>
        </authorList>
    </citation>
    <scope>NUCLEOTIDE SEQUENCE</scope>
    <source>
        <strain evidence="1">GVMAG-S-1017745-26</strain>
    </source>
</reference>
<organism evidence="1">
    <name type="scientific">viral metagenome</name>
    <dbReference type="NCBI Taxonomy" id="1070528"/>
    <lineage>
        <taxon>unclassified sequences</taxon>
        <taxon>metagenomes</taxon>
        <taxon>organismal metagenomes</taxon>
    </lineage>
</organism>
<proteinExistence type="predicted"/>
<accession>A0A6C0M054</accession>
<protein>
    <submittedName>
        <fullName evidence="1">Uncharacterized protein</fullName>
    </submittedName>
</protein>
<sequence length="308" mass="37080">MRNYEFFLQLKYMTKKKLAILIFGGIRTNNNQFNIFKEGLQQYLLTDENKNDYEINFFLGVDNSIGEDLNFSENIKSIIEIDKETTDNSKNFGIDFNLLENKNTKYYQDRINNLEKHHIYGLAPPRFAHTLRRYYKLYRCYLSLVEYEKKKNIKHDFIASVRPDAIFLNNISLKQIFNEFELAVSWDHFFIGKYDIMEHLCKIIFDYGKYNMGEIIHKNVDKIINDDHIPGCNYYTYKNIKENRWLCWSESPEVQTTEHLFDFIYKNNIDMTKINSNILRKCIWFQSKYDSTQTKKEIEENLKKYVNG</sequence>